<dbReference type="Gene3D" id="1.10.150.240">
    <property type="entry name" value="Putative phosphatase, domain 2"/>
    <property type="match status" value="1"/>
</dbReference>
<dbReference type="NCBIfam" id="TIGR01662">
    <property type="entry name" value="HAD-SF-IIIA"/>
    <property type="match status" value="1"/>
</dbReference>
<dbReference type="Pfam" id="PF13419">
    <property type="entry name" value="HAD_2"/>
    <property type="match status" value="1"/>
</dbReference>
<evidence type="ECO:0000313" key="2">
    <source>
        <dbReference type="Proteomes" id="UP000199634"/>
    </source>
</evidence>
<dbReference type="InterPro" id="IPR023214">
    <property type="entry name" value="HAD_sf"/>
</dbReference>
<dbReference type="AlphaFoldDB" id="A0A1H6M595"/>
<dbReference type="InterPro" id="IPR052550">
    <property type="entry name" value="Pyrimidine_5'-ntase_YjjG"/>
</dbReference>
<dbReference type="SFLD" id="SFLDG01129">
    <property type="entry name" value="C1.5:_HAD__Beta-PGM__Phosphata"/>
    <property type="match status" value="1"/>
</dbReference>
<name>A0A1H6M595_9FLAO</name>
<dbReference type="SFLD" id="SFLDG01135">
    <property type="entry name" value="C1.5.6:_HAD__Beta-PGM__Phospha"/>
    <property type="match status" value="1"/>
</dbReference>
<dbReference type="InterPro" id="IPR023198">
    <property type="entry name" value="PGP-like_dom2"/>
</dbReference>
<dbReference type="InterPro" id="IPR011951">
    <property type="entry name" value="HAD-SF_hydro_IA_YjjG/PynA"/>
</dbReference>
<dbReference type="InterPro" id="IPR036412">
    <property type="entry name" value="HAD-like_sf"/>
</dbReference>
<dbReference type="Proteomes" id="UP000199634">
    <property type="component" value="Unassembled WGS sequence"/>
</dbReference>
<dbReference type="NCBIfam" id="TIGR02254">
    <property type="entry name" value="YjjG_YfnB"/>
    <property type="match status" value="1"/>
</dbReference>
<protein>
    <submittedName>
        <fullName evidence="1">Putative hydrolase of the HAD superfamily</fullName>
    </submittedName>
</protein>
<dbReference type="SUPFAM" id="SSF56784">
    <property type="entry name" value="HAD-like"/>
    <property type="match status" value="1"/>
</dbReference>
<evidence type="ECO:0000313" key="1">
    <source>
        <dbReference type="EMBL" id="SEH94072.1"/>
    </source>
</evidence>
<keyword evidence="1" id="KW-0378">Hydrolase</keyword>
<keyword evidence="2" id="KW-1185">Reference proteome</keyword>
<dbReference type="Gene3D" id="3.40.50.1000">
    <property type="entry name" value="HAD superfamily/HAD-like"/>
    <property type="match status" value="1"/>
</dbReference>
<dbReference type="InterPro" id="IPR006439">
    <property type="entry name" value="HAD-SF_hydro_IA"/>
</dbReference>
<accession>A0A1H6M595</accession>
<dbReference type="GO" id="GO:0008253">
    <property type="term" value="F:5'-nucleotidase activity"/>
    <property type="evidence" value="ECO:0007669"/>
    <property type="project" value="InterPro"/>
</dbReference>
<dbReference type="InterPro" id="IPR041492">
    <property type="entry name" value="HAD_2"/>
</dbReference>
<dbReference type="PRINTS" id="PR00413">
    <property type="entry name" value="HADHALOGNASE"/>
</dbReference>
<dbReference type="RefSeq" id="WP_091100823.1">
    <property type="nucleotide sequence ID" value="NZ_FNXE01000035.1"/>
</dbReference>
<dbReference type="NCBIfam" id="TIGR01549">
    <property type="entry name" value="HAD-SF-IA-v1"/>
    <property type="match status" value="1"/>
</dbReference>
<reference evidence="2" key="1">
    <citation type="submission" date="2016-10" db="EMBL/GenBank/DDBJ databases">
        <authorList>
            <person name="Varghese N."/>
            <person name="Submissions S."/>
        </authorList>
    </citation>
    <scope>NUCLEOTIDE SEQUENCE [LARGE SCALE GENOMIC DNA]</scope>
    <source>
        <strain evidence="2">CGMCC 1.10825</strain>
    </source>
</reference>
<proteinExistence type="predicted"/>
<dbReference type="SFLD" id="SFLDS00003">
    <property type="entry name" value="Haloacid_Dehalogenase"/>
    <property type="match status" value="1"/>
</dbReference>
<dbReference type="PANTHER" id="PTHR47478:SF1">
    <property type="entry name" value="PYRIMIDINE 5'-NUCLEOTIDASE YJJG"/>
    <property type="match status" value="1"/>
</dbReference>
<gene>
    <name evidence="1" type="ORF">SAMN02927937_02274</name>
</gene>
<dbReference type="STRING" id="1159016.SAMN02927937_02274"/>
<organism evidence="1 2">
    <name type="scientific">Paenimyroides marinum</name>
    <dbReference type="NCBI Taxonomy" id="1159016"/>
    <lineage>
        <taxon>Bacteria</taxon>
        <taxon>Pseudomonadati</taxon>
        <taxon>Bacteroidota</taxon>
        <taxon>Flavobacteriia</taxon>
        <taxon>Flavobacteriales</taxon>
        <taxon>Flavobacteriaceae</taxon>
        <taxon>Paenimyroides</taxon>
    </lineage>
</organism>
<dbReference type="InterPro" id="IPR006549">
    <property type="entry name" value="HAD-SF_hydro_IIIA"/>
</dbReference>
<sequence>MKAKEHITDLFFDLDHTIYDFDKNSALTFHAVFSDLKLEGTQDFMTHFKPINDYYWEKYAREEITHDFLRYGRLKDTFEAIDVNVSDEHIYHIADYFIENLTNYSHVFQDAYETLDQLKSKYRLHIITNGPEKVQEKKLKNSKLEHYFETVTNSEKAGVKKPHPGIFQYALSQANADPQNSLMIGDNIKADIHGALNVGMDVIWFNEFQLENADNITEIHHLKQLLDLL</sequence>
<dbReference type="EMBL" id="FNXE01000035">
    <property type="protein sequence ID" value="SEH94072.1"/>
    <property type="molecule type" value="Genomic_DNA"/>
</dbReference>
<dbReference type="NCBIfam" id="TIGR01509">
    <property type="entry name" value="HAD-SF-IA-v3"/>
    <property type="match status" value="1"/>
</dbReference>
<dbReference type="PANTHER" id="PTHR47478">
    <property type="match status" value="1"/>
</dbReference>
<dbReference type="OrthoDB" id="9802350at2"/>